<dbReference type="AlphaFoldDB" id="A0A7J0BXF5"/>
<dbReference type="EMBL" id="BLVP01000009">
    <property type="protein sequence ID" value="GFM37674.1"/>
    <property type="molecule type" value="Genomic_DNA"/>
</dbReference>
<evidence type="ECO:0000313" key="3">
    <source>
        <dbReference type="EMBL" id="GFM37674.1"/>
    </source>
</evidence>
<protein>
    <submittedName>
        <fullName evidence="3">Tail protein</fullName>
    </submittedName>
</protein>
<sequence length="392" mass="41994">MAWRDNLRPASFRGIPFEVSSRQYAGGRRVATHEYPKRDEPSNEDMGRKARQLSVEAFQFGAEYLGSRNTLLGALEKPGPGEYVDPWGLSHTVVVRTFSASERLDMGGYVAWRIDFVEDAEGGHSSRTDTTALTARAADSAEVAYVDDFPERFSVAGPDILRTTALAAVEAWLDGARTTSWTTPAAQRSLLNIRRQAVSLLDAPHSLADGLLGVVSALMAGTSAKANGGVSRYAAATELAAMAPVRPTLTDTSAQDAVNQAALADLTSGLAVVQAARATAHMDFDVYEDAVEVRQQVAKALDMAMTTASDPLYEALHTLRTAVVRDITARGADLARLADLTPGATLPSLVIAYGYYGDASREADMLARNPTIIRHPGFVPGGRTLKVKRNGK</sequence>
<comment type="caution">
    <text evidence="3">The sequence shown here is derived from an EMBL/GenBank/DDBJ whole genome shotgun (WGS) entry which is preliminary data.</text>
</comment>
<feature type="region of interest" description="Disordered" evidence="1">
    <location>
        <begin position="28"/>
        <end position="48"/>
    </location>
</feature>
<dbReference type="InterPro" id="IPR009826">
    <property type="entry name" value="DNA_circ_N"/>
</dbReference>
<evidence type="ECO:0000313" key="4">
    <source>
        <dbReference type="Proteomes" id="UP000503820"/>
    </source>
</evidence>
<accession>A0A7J0BXF5</accession>
<dbReference type="RefSeq" id="WP_174410314.1">
    <property type="nucleotide sequence ID" value="NZ_BLVP01000009.1"/>
</dbReference>
<evidence type="ECO:0000259" key="2">
    <source>
        <dbReference type="Pfam" id="PF07157"/>
    </source>
</evidence>
<feature type="compositionally biased region" description="Basic and acidic residues" evidence="1">
    <location>
        <begin position="31"/>
        <end position="48"/>
    </location>
</feature>
<proteinExistence type="predicted"/>
<organism evidence="3 4">
    <name type="scientific">Desulfovibrio psychrotolerans</name>
    <dbReference type="NCBI Taxonomy" id="415242"/>
    <lineage>
        <taxon>Bacteria</taxon>
        <taxon>Pseudomonadati</taxon>
        <taxon>Thermodesulfobacteriota</taxon>
        <taxon>Desulfovibrionia</taxon>
        <taxon>Desulfovibrionales</taxon>
        <taxon>Desulfovibrionaceae</taxon>
        <taxon>Desulfovibrio</taxon>
    </lineage>
</organism>
<feature type="domain" description="DNA circulation N-terminal" evidence="2">
    <location>
        <begin position="7"/>
        <end position="87"/>
    </location>
</feature>
<reference evidence="3 4" key="1">
    <citation type="submission" date="2020-05" db="EMBL/GenBank/DDBJ databases">
        <title>Draft genome sequence of Desulfovibrio psychrotolerans JS1T.</title>
        <authorList>
            <person name="Ueno A."/>
            <person name="Tamazawa S."/>
            <person name="Tamamura S."/>
            <person name="Murakami T."/>
            <person name="Kiyama T."/>
            <person name="Inomata H."/>
            <person name="Amano Y."/>
            <person name="Miyakawa K."/>
            <person name="Tamaki H."/>
            <person name="Naganuma T."/>
            <person name="Kaneko K."/>
        </authorList>
    </citation>
    <scope>NUCLEOTIDE SEQUENCE [LARGE SCALE GENOMIC DNA]</scope>
    <source>
        <strain evidence="3 4">JS1</strain>
    </source>
</reference>
<keyword evidence="4" id="KW-1185">Reference proteome</keyword>
<dbReference type="Pfam" id="PF07157">
    <property type="entry name" value="DNA_circ_N"/>
    <property type="match status" value="1"/>
</dbReference>
<dbReference type="Proteomes" id="UP000503820">
    <property type="component" value="Unassembled WGS sequence"/>
</dbReference>
<evidence type="ECO:0000256" key="1">
    <source>
        <dbReference type="SAM" id="MobiDB-lite"/>
    </source>
</evidence>
<name>A0A7J0BXF5_9BACT</name>
<gene>
    <name evidence="3" type="ORF">DSM19430T_23580</name>
</gene>